<name>A0A151Z4D6_TIELA</name>
<feature type="transmembrane region" description="Helical" evidence="8">
    <location>
        <begin position="20"/>
        <end position="44"/>
    </location>
</feature>
<evidence type="ECO:0000256" key="8">
    <source>
        <dbReference type="SAM" id="Phobius"/>
    </source>
</evidence>
<dbReference type="Gene3D" id="3.30.300.320">
    <property type="match status" value="1"/>
</dbReference>
<comment type="caution">
    <text evidence="11">The sequence shown here is derived from an EMBL/GenBank/DDBJ whole genome shotgun (WGS) entry which is preliminary data.</text>
</comment>
<dbReference type="GO" id="GO:0005509">
    <property type="term" value="F:calcium ion binding"/>
    <property type="evidence" value="ECO:0007669"/>
    <property type="project" value="InterPro"/>
</dbReference>
<keyword evidence="8" id="KW-0472">Membrane</keyword>
<keyword evidence="8" id="KW-1133">Transmembrane helix</keyword>
<dbReference type="AlphaFoldDB" id="A0A151Z4D6"/>
<dbReference type="Pfam" id="PF11380">
    <property type="entry name" value="Stealth_CR2"/>
    <property type="match status" value="1"/>
</dbReference>
<dbReference type="STRING" id="361077.A0A151Z4D6"/>
<dbReference type="InterPro" id="IPR000800">
    <property type="entry name" value="Notch_dom"/>
</dbReference>
<keyword evidence="3" id="KW-0677">Repeat</keyword>
<proteinExistence type="inferred from homology"/>
<evidence type="ECO:0000259" key="10">
    <source>
        <dbReference type="PROSITE" id="PS50258"/>
    </source>
</evidence>
<evidence type="ECO:0000313" key="12">
    <source>
        <dbReference type="Proteomes" id="UP000076078"/>
    </source>
</evidence>
<dbReference type="PANTHER" id="PTHR24045">
    <property type="match status" value="1"/>
</dbReference>
<dbReference type="InterPro" id="IPR021520">
    <property type="entry name" value="Stealth_CR2"/>
</dbReference>
<keyword evidence="4" id="KW-1015">Disulfide bond</keyword>
<evidence type="ECO:0000256" key="7">
    <source>
        <dbReference type="SAM" id="MobiDB-lite"/>
    </source>
</evidence>
<feature type="compositionally biased region" description="Polar residues" evidence="7">
    <location>
        <begin position="550"/>
        <end position="571"/>
    </location>
</feature>
<feature type="transmembrane region" description="Helical" evidence="8">
    <location>
        <begin position="1004"/>
        <end position="1022"/>
    </location>
</feature>
<evidence type="ECO:0000259" key="9">
    <source>
        <dbReference type="PROSITE" id="PS50222"/>
    </source>
</evidence>
<dbReference type="GO" id="GO:0016256">
    <property type="term" value="P:N-glycan processing to lysosome"/>
    <property type="evidence" value="ECO:0007669"/>
    <property type="project" value="TreeGrafter"/>
</dbReference>
<dbReference type="Pfam" id="PF17102">
    <property type="entry name" value="Stealth_CR3"/>
    <property type="match status" value="1"/>
</dbReference>
<gene>
    <name evidence="11" type="ORF">DLAC_10602</name>
</gene>
<organism evidence="11 12">
    <name type="scientific">Tieghemostelium lacteum</name>
    <name type="common">Slime mold</name>
    <name type="synonym">Dictyostelium lacteum</name>
    <dbReference type="NCBI Taxonomy" id="361077"/>
    <lineage>
        <taxon>Eukaryota</taxon>
        <taxon>Amoebozoa</taxon>
        <taxon>Evosea</taxon>
        <taxon>Eumycetozoa</taxon>
        <taxon>Dictyostelia</taxon>
        <taxon>Dictyosteliales</taxon>
        <taxon>Raperosteliaceae</taxon>
        <taxon>Tieghemostelium</taxon>
    </lineage>
</organism>
<keyword evidence="2 11" id="KW-0808">Transferase</keyword>
<feature type="region of interest" description="Disordered" evidence="7">
    <location>
        <begin position="118"/>
        <end position="140"/>
    </location>
</feature>
<evidence type="ECO:0000256" key="4">
    <source>
        <dbReference type="ARBA" id="ARBA00023157"/>
    </source>
</evidence>
<dbReference type="GO" id="GO:0003976">
    <property type="term" value="F:UDP-N-acetylglucosamine-lysosomal-enzyme N-acetylglucosaminephosphotransferase activity"/>
    <property type="evidence" value="ECO:0007669"/>
    <property type="project" value="TreeGrafter"/>
</dbReference>
<dbReference type="PANTHER" id="PTHR24045:SF0">
    <property type="entry name" value="N-ACETYLGLUCOSAMINE-1-PHOSPHOTRANSFERASE SUBUNITS ALPHA_BETA"/>
    <property type="match status" value="1"/>
</dbReference>
<keyword evidence="6" id="KW-0175">Coiled coil</keyword>
<feature type="domain" description="LNR" evidence="10">
    <location>
        <begin position="259"/>
        <end position="302"/>
    </location>
</feature>
<reference evidence="11 12" key="1">
    <citation type="submission" date="2015-12" db="EMBL/GenBank/DDBJ databases">
        <title>Dictyostelia acquired genes for synthesis and detection of signals that induce cell-type specialization by lateral gene transfer from prokaryotes.</title>
        <authorList>
            <person name="Gloeckner G."/>
            <person name="Schaap P."/>
        </authorList>
    </citation>
    <scope>NUCLEOTIDE SEQUENCE [LARGE SCALE GENOMIC DNA]</scope>
    <source>
        <strain evidence="11 12">TK</strain>
    </source>
</reference>
<evidence type="ECO:0000256" key="2">
    <source>
        <dbReference type="ARBA" id="ARBA00022679"/>
    </source>
</evidence>
<evidence type="ECO:0000256" key="5">
    <source>
        <dbReference type="ARBA" id="ARBA00023180"/>
    </source>
</evidence>
<dbReference type="InterPro" id="IPR031357">
    <property type="entry name" value="Stealth_CR3"/>
</dbReference>
<comment type="similarity">
    <text evidence="1">Belongs to the stealth family.</text>
</comment>
<dbReference type="PROSITE" id="PS00018">
    <property type="entry name" value="EF_HAND_1"/>
    <property type="match status" value="1"/>
</dbReference>
<dbReference type="PROSITE" id="PS50222">
    <property type="entry name" value="EF_HAND_2"/>
    <property type="match status" value="1"/>
</dbReference>
<dbReference type="InterPro" id="IPR031358">
    <property type="entry name" value="Stealth_CR1"/>
</dbReference>
<keyword evidence="8" id="KW-0812">Transmembrane</keyword>
<keyword evidence="5" id="KW-0325">Glycoprotein</keyword>
<evidence type="ECO:0000256" key="6">
    <source>
        <dbReference type="SAM" id="Coils"/>
    </source>
</evidence>
<dbReference type="Pfam" id="PF17103">
    <property type="entry name" value="Stealth_CR4"/>
    <property type="match status" value="1"/>
</dbReference>
<evidence type="ECO:0000256" key="1">
    <source>
        <dbReference type="ARBA" id="ARBA00007583"/>
    </source>
</evidence>
<protein>
    <submittedName>
        <fullName evidence="11">Putative glycophosphotransferase</fullName>
    </submittedName>
</protein>
<evidence type="ECO:0000313" key="11">
    <source>
        <dbReference type="EMBL" id="KYQ88805.1"/>
    </source>
</evidence>
<dbReference type="InterPro" id="IPR031356">
    <property type="entry name" value="Stealth_CR4"/>
</dbReference>
<feature type="compositionally biased region" description="Polar residues" evidence="7">
    <location>
        <begin position="533"/>
        <end position="542"/>
    </location>
</feature>
<feature type="compositionally biased region" description="Low complexity" evidence="7">
    <location>
        <begin position="477"/>
        <end position="532"/>
    </location>
</feature>
<dbReference type="Pfam" id="PF00066">
    <property type="entry name" value="Notch"/>
    <property type="match status" value="2"/>
</dbReference>
<dbReference type="GO" id="GO:0046835">
    <property type="term" value="P:carbohydrate phosphorylation"/>
    <property type="evidence" value="ECO:0007669"/>
    <property type="project" value="TreeGrafter"/>
</dbReference>
<accession>A0A151Z4D6</accession>
<feature type="coiled-coil region" evidence="6">
    <location>
        <begin position="617"/>
        <end position="662"/>
    </location>
</feature>
<dbReference type="FunCoup" id="A0A151Z4D6">
    <property type="interactions" value="117"/>
</dbReference>
<dbReference type="PROSITE" id="PS50258">
    <property type="entry name" value="LNR"/>
    <property type="match status" value="1"/>
</dbReference>
<feature type="region of interest" description="Disordered" evidence="7">
    <location>
        <begin position="471"/>
        <end position="578"/>
    </location>
</feature>
<evidence type="ECO:0000256" key="3">
    <source>
        <dbReference type="ARBA" id="ARBA00022737"/>
    </source>
</evidence>
<dbReference type="InterPro" id="IPR002048">
    <property type="entry name" value="EF_hand_dom"/>
</dbReference>
<dbReference type="EMBL" id="LODT01000047">
    <property type="protein sequence ID" value="KYQ88805.1"/>
    <property type="molecule type" value="Genomic_DNA"/>
</dbReference>
<dbReference type="InterPro" id="IPR018247">
    <property type="entry name" value="EF_Hand_1_Ca_BS"/>
</dbReference>
<dbReference type="OrthoDB" id="263283at2759"/>
<feature type="domain" description="EF-hand" evidence="9">
    <location>
        <begin position="794"/>
        <end position="819"/>
    </location>
</feature>
<dbReference type="InterPro" id="IPR047141">
    <property type="entry name" value="Stealth"/>
</dbReference>
<dbReference type="GO" id="GO:0005794">
    <property type="term" value="C:Golgi apparatus"/>
    <property type="evidence" value="ECO:0007669"/>
    <property type="project" value="TreeGrafter"/>
</dbReference>
<keyword evidence="12" id="KW-1185">Reference proteome</keyword>
<dbReference type="Pfam" id="PF17101">
    <property type="entry name" value="Stealth_CR1"/>
    <property type="match status" value="1"/>
</dbReference>
<sequence length="1056" mass="120846">MEKYNNSLAKMIQFKFYSLLSSRIGMIVMILGILITLNILFQFFTLLGIRDGLSNNNNNISGDTEEYEKIDFSDNIIGKDLEQLLCSQPIDVVYTWVNGSDPNLIRQVTELKRKLRDPNMPECKEKQSPNKDNCFRDDNPTNRYVDNQELKYSLRSLEKFAPWIRHIYIVTNGQVPNWIDLSNPKLSIITHKQIYENQSHLPSFSSPSIESHIHKIPGLSKKFLYLNDDVMFGRPIYPDDFYTQQGGQKVFLSWPVPNCNDGCPNNWIGDGFCDLACNVSTCDFDGNDCNNSTGQVKTRWWSRGNSFQPGGATTNTNGGGAGGGGGAGVFNNDKQKIYCSRGCPETWVGDKHCDRMCKNIECGFDAGDCGVDIMFKEMVGYNITTDTTVIDIPDLTQSVYFNLTSLIQNSTITDGSHDNSDIVRTATISQKYKIMTLVFRQNITRQNVSISVSYEGTDKKPIEKSFNITISTEIKQSPSPTTNDTLSSSSPTNNSNNTNNNINNSNNNSQSSSSNNVENESSSLSIVNNENIQFSNSNSEITMENDEKQVVTQSEETTKVISSSEQNNNIPSEILTDRDNVVNDGGALVEDTLNKQQDTGGFQSRGVKSIEFDLVEIEIEEDENDKYEDDSDDYVQNQLKYLQRKQKELDQYNQMVEESEFEMKYRINRETEQELKEEGGQIYPWETEVIDDNDNSQMSRMQRKPLDVFGDSLKFVNRLYSVEFGSQTRKVPAHMPHMIDVDIMNEMQLKWPKQWGDTSSHQLRSPRDMQYAFSFFYYMIHKKVPFDIDQLWHKELDVNRDGQMDFNELRTFAVVVYGVPLKSTIWKDLKSALYQTCMEKRVADLAQGTLMEDQEQQDRLTKVNYAETKESKRLHCPITLEVLKASNKTMEDAKKAFSKRNYYKTSMEGTDEVAFIMISNNDTVAESKLDGIRQRKHKFICLNDNMDHSNETDTSSIRVVHDFYESLFPFPSSFELPTGQQNAFAYIEDFIEVKKEIVQRNHTSFYTIVLLCAIVLVFLWKFKVSTSFNNSSYSSKHRKFKNRSITSQKKSNSLIV</sequence>
<dbReference type="SMART" id="SM00004">
    <property type="entry name" value="NL"/>
    <property type="match status" value="2"/>
</dbReference>
<dbReference type="OMA" id="MIDRVVM"/>
<dbReference type="Proteomes" id="UP000076078">
    <property type="component" value="Unassembled WGS sequence"/>
</dbReference>
<dbReference type="InParanoid" id="A0A151Z4D6"/>